<dbReference type="Pfam" id="PF05462">
    <property type="entry name" value="Dicty_CAR"/>
    <property type="match status" value="1"/>
</dbReference>
<keyword evidence="7" id="KW-0807">Transducer</keyword>
<keyword evidence="4" id="KW-0297">G-protein coupled receptor</keyword>
<feature type="transmembrane region" description="Helical" evidence="8">
    <location>
        <begin position="250"/>
        <end position="270"/>
    </location>
</feature>
<feature type="transmembrane region" description="Helical" evidence="8">
    <location>
        <begin position="49"/>
        <end position="67"/>
    </location>
</feature>
<gene>
    <name evidence="10" type="ORF">BCR36DRAFT_366373</name>
</gene>
<dbReference type="PRINTS" id="PR02001">
    <property type="entry name" value="GCR1CAMPR"/>
</dbReference>
<name>A0A1Y1VL44_9FUNG</name>
<comment type="caution">
    <text evidence="10">The sequence shown here is derived from an EMBL/GenBank/DDBJ whole genome shotgun (WGS) entry which is preliminary data.</text>
</comment>
<sequence length="415" mass="49103">MAFTDTQNSIIQYTIEYSSILSIIGSGTIIISTFYTDNIFGNDKFWNRIIFFMSFWDLCASINILIANHSENSKIQNVILHFFFICSILCAMVIAMTIFCVAVLRKKLNEIEKYENFFHFFIWIISFILTIPFFFLEQETTNKAESTSLDYVTFWSFKNENYEKYQLIFFFGPIWIVFIINSVIFISLEIVCRKRESLKSCIDKSNQKDDFVVKRTCLYLFILFITWIWGTLNNIQDFIEKDHPVFILHFLFALFTPLQGFLNSLVYFWYNVLVHIIDFQIAKTTYNNEFNDITIIDNCILNEESDYSTYINQSKEKKINDSYFSFLDSKTKNNDYTLLNESSFSINRLDKSGNYYMYGFPVLHSYDSNAIDNILDNNLLDSQYFSYNDEIQNSINITIINSEKSLKNNNENWIN</sequence>
<dbReference type="OrthoDB" id="2122879at2759"/>
<dbReference type="SUPFAM" id="SSF81321">
    <property type="entry name" value="Family A G protein-coupled receptor-like"/>
    <property type="match status" value="1"/>
</dbReference>
<dbReference type="PROSITE" id="PS50261">
    <property type="entry name" value="G_PROTEIN_RECEP_F2_4"/>
    <property type="match status" value="1"/>
</dbReference>
<evidence type="ECO:0000259" key="9">
    <source>
        <dbReference type="PROSITE" id="PS50261"/>
    </source>
</evidence>
<dbReference type="GO" id="GO:0007189">
    <property type="term" value="P:adenylate cyclase-activating G protein-coupled receptor signaling pathway"/>
    <property type="evidence" value="ECO:0007669"/>
    <property type="project" value="TreeGrafter"/>
</dbReference>
<keyword evidence="6" id="KW-0675">Receptor</keyword>
<keyword evidence="3 8" id="KW-1133">Transmembrane helix</keyword>
<evidence type="ECO:0000256" key="6">
    <source>
        <dbReference type="ARBA" id="ARBA00023170"/>
    </source>
</evidence>
<dbReference type="Proteomes" id="UP000193719">
    <property type="component" value="Unassembled WGS sequence"/>
</dbReference>
<accession>A0A1Y1VL44</accession>
<dbReference type="InterPro" id="IPR022340">
    <property type="entry name" value="GPCR_GCR1_put"/>
</dbReference>
<evidence type="ECO:0000313" key="11">
    <source>
        <dbReference type="Proteomes" id="UP000193719"/>
    </source>
</evidence>
<dbReference type="PANTHER" id="PTHR23112:SF0">
    <property type="entry name" value="TRANSMEMBRANE PROTEIN 116"/>
    <property type="match status" value="1"/>
</dbReference>
<protein>
    <recommendedName>
        <fullName evidence="9">G-protein coupled receptors family 2 profile 2 domain-containing protein</fullName>
    </recommendedName>
</protein>
<dbReference type="STRING" id="1754191.A0A1Y1VL44"/>
<keyword evidence="11" id="KW-1185">Reference proteome</keyword>
<organism evidence="10 11">
    <name type="scientific">Piromyces finnis</name>
    <dbReference type="NCBI Taxonomy" id="1754191"/>
    <lineage>
        <taxon>Eukaryota</taxon>
        <taxon>Fungi</taxon>
        <taxon>Fungi incertae sedis</taxon>
        <taxon>Chytridiomycota</taxon>
        <taxon>Chytridiomycota incertae sedis</taxon>
        <taxon>Neocallimastigomycetes</taxon>
        <taxon>Neocallimastigales</taxon>
        <taxon>Neocallimastigaceae</taxon>
        <taxon>Piromyces</taxon>
    </lineage>
</organism>
<evidence type="ECO:0000256" key="1">
    <source>
        <dbReference type="ARBA" id="ARBA00004141"/>
    </source>
</evidence>
<proteinExistence type="predicted"/>
<reference evidence="10 11" key="2">
    <citation type="submission" date="2016-08" db="EMBL/GenBank/DDBJ databases">
        <title>Pervasive Adenine N6-methylation of Active Genes in Fungi.</title>
        <authorList>
            <consortium name="DOE Joint Genome Institute"/>
            <person name="Mondo S.J."/>
            <person name="Dannebaum R.O."/>
            <person name="Kuo R.C."/>
            <person name="Labutti K."/>
            <person name="Haridas S."/>
            <person name="Kuo A."/>
            <person name="Salamov A."/>
            <person name="Ahrendt S.R."/>
            <person name="Lipzen A."/>
            <person name="Sullivan W."/>
            <person name="Andreopoulos W.B."/>
            <person name="Clum A."/>
            <person name="Lindquist E."/>
            <person name="Daum C."/>
            <person name="Ramamoorthy G.K."/>
            <person name="Gryganskyi A."/>
            <person name="Culley D."/>
            <person name="Magnuson J.K."/>
            <person name="James T.Y."/>
            <person name="O'Malley M.A."/>
            <person name="Stajich J.E."/>
            <person name="Spatafora J.W."/>
            <person name="Visel A."/>
            <person name="Grigoriev I.V."/>
        </authorList>
    </citation>
    <scope>NUCLEOTIDE SEQUENCE [LARGE SCALE GENOMIC DNA]</scope>
    <source>
        <strain evidence="11">finn</strain>
    </source>
</reference>
<evidence type="ECO:0000313" key="10">
    <source>
        <dbReference type="EMBL" id="ORX59188.1"/>
    </source>
</evidence>
<keyword evidence="2 8" id="KW-0812">Transmembrane</keyword>
<evidence type="ECO:0000256" key="2">
    <source>
        <dbReference type="ARBA" id="ARBA00022692"/>
    </source>
</evidence>
<dbReference type="EMBL" id="MCFH01000003">
    <property type="protein sequence ID" value="ORX59188.1"/>
    <property type="molecule type" value="Genomic_DNA"/>
</dbReference>
<dbReference type="AlphaFoldDB" id="A0A1Y1VL44"/>
<dbReference type="GO" id="GO:0007166">
    <property type="term" value="P:cell surface receptor signaling pathway"/>
    <property type="evidence" value="ECO:0007669"/>
    <property type="project" value="InterPro"/>
</dbReference>
<dbReference type="PANTHER" id="PTHR23112">
    <property type="entry name" value="G PROTEIN-COUPLED RECEPTOR 157-RELATED"/>
    <property type="match status" value="1"/>
</dbReference>
<comment type="subcellular location">
    <subcellularLocation>
        <location evidence="1">Membrane</location>
        <topology evidence="1">Multi-pass membrane protein</topology>
    </subcellularLocation>
</comment>
<dbReference type="GO" id="GO:0004930">
    <property type="term" value="F:G protein-coupled receptor activity"/>
    <property type="evidence" value="ECO:0007669"/>
    <property type="project" value="UniProtKB-KW"/>
</dbReference>
<evidence type="ECO:0000256" key="4">
    <source>
        <dbReference type="ARBA" id="ARBA00023040"/>
    </source>
</evidence>
<feature type="transmembrane region" description="Helical" evidence="8">
    <location>
        <begin position="79"/>
        <end position="104"/>
    </location>
</feature>
<evidence type="ECO:0000256" key="5">
    <source>
        <dbReference type="ARBA" id="ARBA00023136"/>
    </source>
</evidence>
<dbReference type="InterPro" id="IPR017981">
    <property type="entry name" value="GPCR_2-like_7TM"/>
</dbReference>
<feature type="transmembrane region" description="Helical" evidence="8">
    <location>
        <begin position="116"/>
        <end position="136"/>
    </location>
</feature>
<feature type="domain" description="G-protein coupled receptors family 2 profile 2" evidence="9">
    <location>
        <begin position="9"/>
        <end position="271"/>
    </location>
</feature>
<evidence type="ECO:0000256" key="3">
    <source>
        <dbReference type="ARBA" id="ARBA00022989"/>
    </source>
</evidence>
<dbReference type="GO" id="GO:0005886">
    <property type="term" value="C:plasma membrane"/>
    <property type="evidence" value="ECO:0007669"/>
    <property type="project" value="TreeGrafter"/>
</dbReference>
<dbReference type="PRINTS" id="PR02000">
    <property type="entry name" value="GCR1PLANT"/>
</dbReference>
<evidence type="ECO:0000256" key="7">
    <source>
        <dbReference type="ARBA" id="ARBA00023224"/>
    </source>
</evidence>
<keyword evidence="5 8" id="KW-0472">Membrane</keyword>
<feature type="transmembrane region" description="Helical" evidence="8">
    <location>
        <begin position="20"/>
        <end position="37"/>
    </location>
</feature>
<feature type="transmembrane region" description="Helical" evidence="8">
    <location>
        <begin position="212"/>
        <end position="230"/>
    </location>
</feature>
<feature type="transmembrane region" description="Helical" evidence="8">
    <location>
        <begin position="167"/>
        <end position="191"/>
    </location>
</feature>
<reference evidence="10 11" key="1">
    <citation type="submission" date="2016-08" db="EMBL/GenBank/DDBJ databases">
        <title>Genomes of anaerobic fungi encode conserved fungal cellulosomes for biomass hydrolysis.</title>
        <authorList>
            <consortium name="DOE Joint Genome Institute"/>
            <person name="Haitjema C.H."/>
            <person name="Gilmore S.P."/>
            <person name="Henske J.K."/>
            <person name="Solomon K.V."/>
            <person name="De Groot R."/>
            <person name="Kuo A."/>
            <person name="Mondo S.J."/>
            <person name="Salamov A.A."/>
            <person name="Labutti K."/>
            <person name="Zhao Z."/>
            <person name="Chiniquy J."/>
            <person name="Barry K."/>
            <person name="Brewer H.M."/>
            <person name="Purvine S.O."/>
            <person name="Wright A.T."/>
            <person name="Boxma B."/>
            <person name="Van Alen T."/>
            <person name="Hackstein J.H."/>
            <person name="Baker S.E."/>
            <person name="Grigoriev I.V."/>
            <person name="O'Malley M.A."/>
        </authorList>
    </citation>
    <scope>NUCLEOTIDE SEQUENCE [LARGE SCALE GENOMIC DNA]</scope>
    <source>
        <strain evidence="11">finn</strain>
    </source>
</reference>
<dbReference type="Gene3D" id="1.20.1070.10">
    <property type="entry name" value="Rhodopsin 7-helix transmembrane proteins"/>
    <property type="match status" value="1"/>
</dbReference>
<evidence type="ECO:0000256" key="8">
    <source>
        <dbReference type="SAM" id="Phobius"/>
    </source>
</evidence>
<dbReference type="InterPro" id="IPR022343">
    <property type="entry name" value="GCR1-cAMP_receptor"/>
</dbReference>